<dbReference type="InterPro" id="IPR037143">
    <property type="entry name" value="4-PPantetheinyl_Trfase_dom_sf"/>
</dbReference>
<dbReference type="GO" id="GO:0006633">
    <property type="term" value="P:fatty acid biosynthetic process"/>
    <property type="evidence" value="ECO:0007669"/>
    <property type="project" value="InterPro"/>
</dbReference>
<sequence>MILGIGCDIVKVARIRTLLERGHWRSTYVAEKNRRTENTIRKIRKPDTIRFARFILSPTELEAFKLRFFSAQKDSLDSELPEKLALFLAGRWAAKEACYKAMSPHFKLHWSDVSILNVEGKPTIDLADHTLEKFGKLNSHVSISHDGGYAIAY</sequence>
<evidence type="ECO:0000313" key="5">
    <source>
        <dbReference type="EMBL" id="KAJ3109725.1"/>
    </source>
</evidence>
<dbReference type="InterPro" id="IPR008278">
    <property type="entry name" value="4-PPantetheinyl_Trfase_dom"/>
</dbReference>
<dbReference type="EMBL" id="JADGJH010001801">
    <property type="protein sequence ID" value="KAJ3109725.1"/>
    <property type="molecule type" value="Genomic_DNA"/>
</dbReference>
<comment type="caution">
    <text evidence="5">The sequence shown here is derived from an EMBL/GenBank/DDBJ whole genome shotgun (WGS) entry which is preliminary data.</text>
</comment>
<feature type="domain" description="4'-phosphopantetheinyl transferase" evidence="4">
    <location>
        <begin position="5"/>
        <end position="153"/>
    </location>
</feature>
<keyword evidence="1" id="KW-0808">Transferase</keyword>
<keyword evidence="2" id="KW-0479">Metal-binding</keyword>
<dbReference type="GO" id="GO:0008897">
    <property type="term" value="F:holo-[acyl-carrier-protein] synthase activity"/>
    <property type="evidence" value="ECO:0007669"/>
    <property type="project" value="InterPro"/>
</dbReference>
<evidence type="ECO:0000313" key="6">
    <source>
        <dbReference type="Proteomes" id="UP001211907"/>
    </source>
</evidence>
<reference evidence="5" key="1">
    <citation type="submission" date="2020-05" db="EMBL/GenBank/DDBJ databases">
        <title>Phylogenomic resolution of chytrid fungi.</title>
        <authorList>
            <person name="Stajich J.E."/>
            <person name="Amses K."/>
            <person name="Simmons R."/>
            <person name="Seto K."/>
            <person name="Myers J."/>
            <person name="Bonds A."/>
            <person name="Quandt C.A."/>
            <person name="Barry K."/>
            <person name="Liu P."/>
            <person name="Grigoriev I."/>
            <person name="Longcore J.E."/>
            <person name="James T.Y."/>
        </authorList>
    </citation>
    <scope>NUCLEOTIDE SEQUENCE</scope>
    <source>
        <strain evidence="5">JEL0513</strain>
    </source>
</reference>
<keyword evidence="6" id="KW-1185">Reference proteome</keyword>
<accession>A0AAD5X9J0</accession>
<dbReference type="NCBIfam" id="TIGR00556">
    <property type="entry name" value="pantethn_trn"/>
    <property type="match status" value="1"/>
</dbReference>
<dbReference type="AlphaFoldDB" id="A0AAD5X9J0"/>
<dbReference type="Gene3D" id="3.90.470.20">
    <property type="entry name" value="4'-phosphopantetheinyl transferase domain"/>
    <property type="match status" value="1"/>
</dbReference>
<proteinExistence type="predicted"/>
<dbReference type="GO" id="GO:0000287">
    <property type="term" value="F:magnesium ion binding"/>
    <property type="evidence" value="ECO:0007669"/>
    <property type="project" value="InterPro"/>
</dbReference>
<dbReference type="Proteomes" id="UP001211907">
    <property type="component" value="Unassembled WGS sequence"/>
</dbReference>
<evidence type="ECO:0000259" key="4">
    <source>
        <dbReference type="Pfam" id="PF01648"/>
    </source>
</evidence>
<name>A0AAD5X9J0_9FUNG</name>
<evidence type="ECO:0000256" key="2">
    <source>
        <dbReference type="ARBA" id="ARBA00022723"/>
    </source>
</evidence>
<dbReference type="SUPFAM" id="SSF56214">
    <property type="entry name" value="4'-phosphopantetheinyl transferase"/>
    <property type="match status" value="1"/>
</dbReference>
<gene>
    <name evidence="5" type="ORF">HK100_003264</name>
</gene>
<protein>
    <recommendedName>
        <fullName evidence="4">4'-phosphopantetheinyl transferase domain-containing protein</fullName>
    </recommendedName>
</protein>
<dbReference type="InterPro" id="IPR004568">
    <property type="entry name" value="Ppantetheine-prot_Trfase_dom"/>
</dbReference>
<evidence type="ECO:0000256" key="1">
    <source>
        <dbReference type="ARBA" id="ARBA00022679"/>
    </source>
</evidence>
<organism evidence="5 6">
    <name type="scientific">Physocladia obscura</name>
    <dbReference type="NCBI Taxonomy" id="109957"/>
    <lineage>
        <taxon>Eukaryota</taxon>
        <taxon>Fungi</taxon>
        <taxon>Fungi incertae sedis</taxon>
        <taxon>Chytridiomycota</taxon>
        <taxon>Chytridiomycota incertae sedis</taxon>
        <taxon>Chytridiomycetes</taxon>
        <taxon>Chytridiales</taxon>
        <taxon>Chytriomycetaceae</taxon>
        <taxon>Physocladia</taxon>
    </lineage>
</organism>
<evidence type="ECO:0000256" key="3">
    <source>
        <dbReference type="ARBA" id="ARBA00022842"/>
    </source>
</evidence>
<keyword evidence="3" id="KW-0460">Magnesium</keyword>
<feature type="non-terminal residue" evidence="5">
    <location>
        <position position="153"/>
    </location>
</feature>
<dbReference type="Pfam" id="PF01648">
    <property type="entry name" value="ACPS"/>
    <property type="match status" value="1"/>
</dbReference>